<feature type="transmembrane region" description="Helical" evidence="2">
    <location>
        <begin position="219"/>
        <end position="243"/>
    </location>
</feature>
<feature type="compositionally biased region" description="Polar residues" evidence="1">
    <location>
        <begin position="385"/>
        <end position="397"/>
    </location>
</feature>
<proteinExistence type="predicted"/>
<keyword evidence="2" id="KW-0812">Transmembrane</keyword>
<dbReference type="InterPro" id="IPR045339">
    <property type="entry name" value="DUF6534"/>
</dbReference>
<feature type="transmembrane region" description="Helical" evidence="2">
    <location>
        <begin position="114"/>
        <end position="136"/>
    </location>
</feature>
<feature type="region of interest" description="Disordered" evidence="1">
    <location>
        <begin position="370"/>
        <end position="397"/>
    </location>
</feature>
<dbReference type="Pfam" id="PF20152">
    <property type="entry name" value="DUF6534"/>
    <property type="match status" value="1"/>
</dbReference>
<comment type="caution">
    <text evidence="4">The sequence shown here is derived from an EMBL/GenBank/DDBJ whole genome shotgun (WGS) entry which is preliminary data.</text>
</comment>
<feature type="domain" description="DUF6534" evidence="3">
    <location>
        <begin position="260"/>
        <end position="353"/>
    </location>
</feature>
<gene>
    <name evidence="4" type="ORF">D9756_001047</name>
</gene>
<evidence type="ECO:0000256" key="1">
    <source>
        <dbReference type="SAM" id="MobiDB-lite"/>
    </source>
</evidence>
<keyword evidence="2" id="KW-1133">Transmembrane helix</keyword>
<name>A0A8H5LNS1_9AGAR</name>
<evidence type="ECO:0000259" key="3">
    <source>
        <dbReference type="Pfam" id="PF20152"/>
    </source>
</evidence>
<protein>
    <recommendedName>
        <fullName evidence="3">DUF6534 domain-containing protein</fullName>
    </recommendedName>
</protein>
<keyword evidence="2" id="KW-0472">Membrane</keyword>
<dbReference type="EMBL" id="JAACJO010000001">
    <property type="protein sequence ID" value="KAF5363951.1"/>
    <property type="molecule type" value="Genomic_DNA"/>
</dbReference>
<feature type="transmembrane region" description="Helical" evidence="2">
    <location>
        <begin position="255"/>
        <end position="276"/>
    </location>
</feature>
<dbReference type="Proteomes" id="UP000559027">
    <property type="component" value="Unassembled WGS sequence"/>
</dbReference>
<evidence type="ECO:0000313" key="4">
    <source>
        <dbReference type="EMBL" id="KAF5363951.1"/>
    </source>
</evidence>
<dbReference type="PANTHER" id="PTHR40465:SF1">
    <property type="entry name" value="DUF6534 DOMAIN-CONTAINING PROTEIN"/>
    <property type="match status" value="1"/>
</dbReference>
<accession>A0A8H5LNS1</accession>
<keyword evidence="5" id="KW-1185">Reference proteome</keyword>
<feature type="transmembrane region" description="Helical" evidence="2">
    <location>
        <begin position="296"/>
        <end position="324"/>
    </location>
</feature>
<reference evidence="4 5" key="1">
    <citation type="journal article" date="2020" name="ISME J.">
        <title>Uncovering the hidden diversity of litter-decomposition mechanisms in mushroom-forming fungi.</title>
        <authorList>
            <person name="Floudas D."/>
            <person name="Bentzer J."/>
            <person name="Ahren D."/>
            <person name="Johansson T."/>
            <person name="Persson P."/>
            <person name="Tunlid A."/>
        </authorList>
    </citation>
    <scope>NUCLEOTIDE SEQUENCE [LARGE SCALE GENOMIC DNA]</scope>
    <source>
        <strain evidence="4 5">CBS 146.42</strain>
    </source>
</reference>
<dbReference type="PANTHER" id="PTHR40465">
    <property type="entry name" value="CHROMOSOME 1, WHOLE GENOME SHOTGUN SEQUENCE"/>
    <property type="match status" value="1"/>
</dbReference>
<feature type="transmembrane region" description="Helical" evidence="2">
    <location>
        <begin position="194"/>
        <end position="212"/>
    </location>
</feature>
<sequence length="438" mass="48786">MHSLTSLAWSSRKMKSISHVVSSEPEQCRRSHSETGGSDVTRSGAREGRSLQLYTPWDFEPTVAASRETGVMSSDKLDVDSFRPTTQPCQLIIAMDPSPIQLPDNAPLVLGPPIVGVALNWWLYGIFTMQYVMYLNNPRHRDGIFLRGIVHFLFLLDTAQTFMIMDDAFFWFVYNFGDFTALFKFNLASIDGPVLDSIITLTVQLVYCWRLWILGGWKVLPIISALLALVSCVSGMTAGIHSILSPTHIKAAEYLWLFATAVTDLIIAGSMTHLLLKYRTENMAVTRTTMAVVKRILTLTLETNAVTAAVAIALVTSFLVPSIAPPKTNVYLTLGYVLGKMYSNCFLVLLNQRIYYTSLGRSAEEMDTLNSASHRPCMRGKIPRSRNSLPSQNKTTGQVSVIQFTETRTVGTPEIEMDDFQGTKNGRAMYPIPSHDFV</sequence>
<evidence type="ECO:0000313" key="5">
    <source>
        <dbReference type="Proteomes" id="UP000559027"/>
    </source>
</evidence>
<feature type="region of interest" description="Disordered" evidence="1">
    <location>
        <begin position="20"/>
        <end position="45"/>
    </location>
</feature>
<organism evidence="4 5">
    <name type="scientific">Leucocoprinus leucothites</name>
    <dbReference type="NCBI Taxonomy" id="201217"/>
    <lineage>
        <taxon>Eukaryota</taxon>
        <taxon>Fungi</taxon>
        <taxon>Dikarya</taxon>
        <taxon>Basidiomycota</taxon>
        <taxon>Agaricomycotina</taxon>
        <taxon>Agaricomycetes</taxon>
        <taxon>Agaricomycetidae</taxon>
        <taxon>Agaricales</taxon>
        <taxon>Agaricineae</taxon>
        <taxon>Agaricaceae</taxon>
        <taxon>Leucocoprinus</taxon>
    </lineage>
</organism>
<evidence type="ECO:0000256" key="2">
    <source>
        <dbReference type="SAM" id="Phobius"/>
    </source>
</evidence>
<feature type="transmembrane region" description="Helical" evidence="2">
    <location>
        <begin position="148"/>
        <end position="174"/>
    </location>
</feature>
<dbReference type="OrthoDB" id="3032778at2759"/>
<feature type="transmembrane region" description="Helical" evidence="2">
    <location>
        <begin position="330"/>
        <end position="350"/>
    </location>
</feature>
<dbReference type="AlphaFoldDB" id="A0A8H5LNS1"/>